<dbReference type="AlphaFoldDB" id="A0A846Y560"/>
<feature type="signal peptide" evidence="2">
    <location>
        <begin position="1"/>
        <end position="23"/>
    </location>
</feature>
<reference evidence="4 5" key="1">
    <citation type="submission" date="2020-04" db="EMBL/GenBank/DDBJ databases">
        <title>MicrobeNet Type strains.</title>
        <authorList>
            <person name="Nicholson A.C."/>
        </authorList>
    </citation>
    <scope>NUCLEOTIDE SEQUENCE [LARGE SCALE GENOMIC DNA]</scope>
    <source>
        <strain evidence="4 5">JCM 12354</strain>
    </source>
</reference>
<dbReference type="PIRSF" id="PIRSF002741">
    <property type="entry name" value="MppA"/>
    <property type="match status" value="1"/>
</dbReference>
<protein>
    <submittedName>
        <fullName evidence="4">Peptide ABC transporter substrate-binding protein</fullName>
    </submittedName>
</protein>
<evidence type="ECO:0000259" key="3">
    <source>
        <dbReference type="Pfam" id="PF00496"/>
    </source>
</evidence>
<proteinExistence type="predicted"/>
<keyword evidence="1 2" id="KW-0732">Signal</keyword>
<dbReference type="Gene3D" id="3.10.105.10">
    <property type="entry name" value="Dipeptide-binding Protein, Domain 3"/>
    <property type="match status" value="1"/>
</dbReference>
<dbReference type="GO" id="GO:0043190">
    <property type="term" value="C:ATP-binding cassette (ABC) transporter complex"/>
    <property type="evidence" value="ECO:0007669"/>
    <property type="project" value="InterPro"/>
</dbReference>
<dbReference type="PANTHER" id="PTHR30290">
    <property type="entry name" value="PERIPLASMIC BINDING COMPONENT OF ABC TRANSPORTER"/>
    <property type="match status" value="1"/>
</dbReference>
<dbReference type="Pfam" id="PF00496">
    <property type="entry name" value="SBP_bac_5"/>
    <property type="match status" value="1"/>
</dbReference>
<dbReference type="EMBL" id="JAAXOP010000028">
    <property type="protein sequence ID" value="NKY54343.1"/>
    <property type="molecule type" value="Genomic_DNA"/>
</dbReference>
<dbReference type="Proteomes" id="UP000565711">
    <property type="component" value="Unassembled WGS sequence"/>
</dbReference>
<dbReference type="GO" id="GO:0015833">
    <property type="term" value="P:peptide transport"/>
    <property type="evidence" value="ECO:0007669"/>
    <property type="project" value="TreeGrafter"/>
</dbReference>
<evidence type="ECO:0000313" key="4">
    <source>
        <dbReference type="EMBL" id="NKY54343.1"/>
    </source>
</evidence>
<dbReference type="PANTHER" id="PTHR30290:SF38">
    <property type="entry name" value="D,D-DIPEPTIDE-BINDING PERIPLASMIC PROTEIN DDPA-RELATED"/>
    <property type="match status" value="1"/>
</dbReference>
<sequence>MNRKRFRVSKSLVAMAVTALVLAGCGGGQLNGGFGGPVGELDRDAVLRVTTSSPTRNLDPYMQTSYGGWGYMTPLFDRLTTVDAKGDLLPGLANSWKFAKNGSYLELALRNDVEFHDGTHFDAAAVAANIERGQNMEGSTVKAALHNITSVDVVDDYTVRLRLAPGTGVELPGVFSTNVGMMISPKTIEAGTDIRNNPGNAGSGAFLVEEYVPQESLSLVRAPGTNWDPEAGKVAGIEFEAISDASTRLNGLKTGMTDLSWVSSANEVVEAQNLGRAGALGVDEVVFRNVLGLYMRAEGDLAKPQVRQAVATAIDPAAVSALFSGTCKPYRQLYPAGSWSADAAYRYPYSFDTEKAAALARSAGGAKIELTFGAGTNTEKTANVLQGSLSKAGIKADLNPVPNTQNEPRYVAGDFPSMVANSFSPKVDPAETVNTFVLGAYDLGNGNAHIEDLAKRAADPTLTHEQRAPLYQQIWDSTLREAMFVPICNQTNAQIFTNKVVGVEDIAWVDLGIFDVRHVGMTE</sequence>
<dbReference type="InterPro" id="IPR000914">
    <property type="entry name" value="SBP_5_dom"/>
</dbReference>
<dbReference type="InterPro" id="IPR030678">
    <property type="entry name" value="Peptide/Ni-bd"/>
</dbReference>
<dbReference type="InterPro" id="IPR039424">
    <property type="entry name" value="SBP_5"/>
</dbReference>
<keyword evidence="5" id="KW-1185">Reference proteome</keyword>
<organism evidence="4 5">
    <name type="scientific">Nocardia vermiculata</name>
    <dbReference type="NCBI Taxonomy" id="257274"/>
    <lineage>
        <taxon>Bacteria</taxon>
        <taxon>Bacillati</taxon>
        <taxon>Actinomycetota</taxon>
        <taxon>Actinomycetes</taxon>
        <taxon>Mycobacteriales</taxon>
        <taxon>Nocardiaceae</taxon>
        <taxon>Nocardia</taxon>
    </lineage>
</organism>
<comment type="caution">
    <text evidence="4">The sequence shown here is derived from an EMBL/GenBank/DDBJ whole genome shotgun (WGS) entry which is preliminary data.</text>
</comment>
<accession>A0A846Y560</accession>
<dbReference type="GO" id="GO:0042597">
    <property type="term" value="C:periplasmic space"/>
    <property type="evidence" value="ECO:0007669"/>
    <property type="project" value="UniProtKB-ARBA"/>
</dbReference>
<gene>
    <name evidence="4" type="ORF">HGA08_29585</name>
</gene>
<feature type="domain" description="Solute-binding protein family 5" evidence="3">
    <location>
        <begin position="89"/>
        <end position="438"/>
    </location>
</feature>
<evidence type="ECO:0000313" key="5">
    <source>
        <dbReference type="Proteomes" id="UP000565711"/>
    </source>
</evidence>
<name>A0A846Y560_9NOCA</name>
<dbReference type="GO" id="GO:1904680">
    <property type="term" value="F:peptide transmembrane transporter activity"/>
    <property type="evidence" value="ECO:0007669"/>
    <property type="project" value="TreeGrafter"/>
</dbReference>
<dbReference type="PROSITE" id="PS51257">
    <property type="entry name" value="PROKAR_LIPOPROTEIN"/>
    <property type="match status" value="1"/>
</dbReference>
<dbReference type="SUPFAM" id="SSF53850">
    <property type="entry name" value="Periplasmic binding protein-like II"/>
    <property type="match status" value="1"/>
</dbReference>
<evidence type="ECO:0000256" key="1">
    <source>
        <dbReference type="ARBA" id="ARBA00022729"/>
    </source>
</evidence>
<feature type="chain" id="PRO_5032959936" evidence="2">
    <location>
        <begin position="24"/>
        <end position="523"/>
    </location>
</feature>
<dbReference type="Gene3D" id="3.40.190.10">
    <property type="entry name" value="Periplasmic binding protein-like II"/>
    <property type="match status" value="1"/>
</dbReference>
<evidence type="ECO:0000256" key="2">
    <source>
        <dbReference type="SAM" id="SignalP"/>
    </source>
</evidence>